<dbReference type="Proteomes" id="UP000515604">
    <property type="component" value="Segment"/>
</dbReference>
<name>A0A7G5B9N8_9CAUD</name>
<dbReference type="EMBL" id="MT740736">
    <property type="protein sequence ID" value="QMV33011.1"/>
    <property type="molecule type" value="Genomic_DNA"/>
</dbReference>
<evidence type="ECO:0000313" key="1">
    <source>
        <dbReference type="EMBL" id="QMV33011.1"/>
    </source>
</evidence>
<protein>
    <submittedName>
        <fullName evidence="1">Uncharacterized protein</fullName>
    </submittedName>
</protein>
<sequence>METKHAPGPWRQDSLGGTSIWSEKRGGACIADFEAGGLNGITPFRPLEERLANARLICAAPKEASHVQS</sequence>
<reference evidence="1 2" key="1">
    <citation type="submission" date="2020-07" db="EMBL/GenBank/DDBJ databases">
        <title>Ralstonia phages.</title>
        <authorList>
            <person name="Trotereau A."/>
            <person name="Boyer C."/>
            <person name="Torres-Barcelo C."/>
        </authorList>
    </citation>
    <scope>NUCLEOTIDE SEQUENCE [LARGE SCALE GENOMIC DNA]</scope>
</reference>
<keyword evidence="2" id="KW-1185">Reference proteome</keyword>
<proteinExistence type="predicted"/>
<organism evidence="1 2">
    <name type="scientific">Ralstonia phage Eline</name>
    <dbReference type="NCBI Taxonomy" id="2759724"/>
    <lineage>
        <taxon>Viruses</taxon>
        <taxon>Duplodnaviria</taxon>
        <taxon>Heunggongvirae</taxon>
        <taxon>Uroviricota</taxon>
        <taxon>Caudoviricetes</taxon>
        <taxon>Cimandefvirus</taxon>
        <taxon>Cimandefvirus eline</taxon>
    </lineage>
</organism>
<evidence type="ECO:0000313" key="2">
    <source>
        <dbReference type="Proteomes" id="UP000515604"/>
    </source>
</evidence>
<gene>
    <name evidence="1" type="ORF">3Fb_00008</name>
</gene>
<accession>A0A7G5B9N8</accession>